<gene>
    <name evidence="2" type="ORF">L3556_11355</name>
</gene>
<evidence type="ECO:0000313" key="2">
    <source>
        <dbReference type="EMBL" id="MDG2991521.1"/>
    </source>
</evidence>
<dbReference type="Gene3D" id="3.40.50.300">
    <property type="entry name" value="P-loop containing nucleotide triphosphate hydrolases"/>
    <property type="match status" value="1"/>
</dbReference>
<feature type="domain" description="NACHT" evidence="1">
    <location>
        <begin position="362"/>
        <end position="523"/>
    </location>
</feature>
<comment type="caution">
    <text evidence="2">The sequence shown here is derived from an EMBL/GenBank/DDBJ whole genome shotgun (WGS) entry which is preliminary data.</text>
</comment>
<dbReference type="RefSeq" id="WP_277867384.1">
    <property type="nucleotide sequence ID" value="NZ_JAKKUT010000002.1"/>
</dbReference>
<reference evidence="2" key="2">
    <citation type="submission" date="2022-01" db="EMBL/GenBank/DDBJ databases">
        <authorList>
            <person name="Zivanovic Y."/>
            <person name="Moreira D."/>
            <person name="Lopez-Garcia P."/>
        </authorList>
    </citation>
    <scope>NUCLEOTIDE SEQUENCE</scope>
    <source>
        <strain evidence="2">G9</strain>
    </source>
</reference>
<evidence type="ECO:0000259" key="1">
    <source>
        <dbReference type="Pfam" id="PF05729"/>
    </source>
</evidence>
<dbReference type="EMBL" id="JAKKUT010000002">
    <property type="protein sequence ID" value="MDG2991521.1"/>
    <property type="molecule type" value="Genomic_DNA"/>
</dbReference>
<sequence>MSLQTSEKIKELNKWVLQAFEDSVVEDILNNARKAGEALCKAVILHHYDEIKGSKIILGEEKINGTVKRERQLSFSGLIDVVVYEQDENYIIVKPKSVRNKIKNYLETIRIHGNPASHDTNGPNDLSSLADVKFTKFALVQLISWFYKDFITKPIPQRMLQYIGGIESNYIDTEKETSLYEDVRGLDIVKIQYPKQKVLLQAKVNDPQKKISYEFVTVEVANSLLIGYVFVRKNISISITLQHFLDELTCNLANLNICSPRVISSDTGKEVNRIASIQDKFKEITNDSLFKITNFFYIDDFVWQYCLSEYAKLLDLDLENEQYFVDQELFQLQDNQSIELKPSLQYMGQIINSPEKQEPVNIVVGRAGVGKTTFCEQVVSLVNGIDKKRALLISSTDLRNANADFTVKSLTDLYRLFVKVNEVDSTEALEYNNFEINISCGNLVLIIDGLDEIESTLKEKFDLDSFLKSAISLNEAYKSCSIIITSRDYYLDRYILKDSVAVFFLRGFSNELVDKYLAKRLSKQRVKDAQKYLSIFDIADQSRHTPLYLSLVCDLVDRDEYNEDALPDISESSYYYSKSKLDNLIYKLLQREIGKQSLEINCDDYFELIVEISIRHQGEISKNDLNEYIAIFFPSIEPTSNIESDKYTQFYISPLFSYDRSRDTFKIRYDFVDLWAKVRFVLSNFEREVLDGDLKRLLVEIYDGSSVLLEELIEMKNIAQTDYIDHGSNILQKLINDYQESNKKTILTRKAISGLLYFVLSDKSKKTKSDYSNYLVRLFRSDKLNRLSIFGKFFPLDFRGIQVHEGFFEQFHDFEKCEFPSDCTVFYYSTFKGINPKFSATLNSLLFDSTCNLNEDLRRAFDDSLSSAGNLSSQVRTNLYRILKVGYRSGSFSWKSESIYKMAPIKGHVSLVEYLRFLTLEGILEKRSERAGNGDGFIVSANFKDAAKNLIANNIVKPELETAIKKILKDFHGL</sequence>
<dbReference type="Pfam" id="PF05729">
    <property type="entry name" value="NACHT"/>
    <property type="match status" value="1"/>
</dbReference>
<dbReference type="Proteomes" id="UP001154265">
    <property type="component" value="Unassembled WGS sequence"/>
</dbReference>
<dbReference type="InterPro" id="IPR007111">
    <property type="entry name" value="NACHT_NTPase"/>
</dbReference>
<accession>A0ABT6F0Y5</accession>
<keyword evidence="3" id="KW-1185">Reference proteome</keyword>
<reference evidence="2" key="1">
    <citation type="journal article" date="2022" name="Genome Biol. Evol.">
        <title>A New Gene Family Diagnostic for Intracellular Biomineralization of Amorphous Ca Carbonates by Cyanobacteria.</title>
        <authorList>
            <person name="Benzerara K."/>
            <person name="Duprat E."/>
            <person name="Bitard-Feildel T."/>
            <person name="Caumes G."/>
            <person name="Cassier-Chauvat C."/>
            <person name="Chauvat F."/>
            <person name="Dezi M."/>
            <person name="Diop S.I."/>
            <person name="Gaschignard G."/>
            <person name="Gorgen S."/>
            <person name="Gugger M."/>
            <person name="Lopez-Garcia P."/>
            <person name="Millet M."/>
            <person name="Skouri-Panet F."/>
            <person name="Moreira D."/>
            <person name="Callebaut I."/>
        </authorList>
    </citation>
    <scope>NUCLEOTIDE SEQUENCE</scope>
    <source>
        <strain evidence="2">G9</strain>
    </source>
</reference>
<organism evidence="2 3">
    <name type="scientific">Candidatus Synechococcus calcipolaris G9</name>
    <dbReference type="NCBI Taxonomy" id="1497997"/>
    <lineage>
        <taxon>Bacteria</taxon>
        <taxon>Bacillati</taxon>
        <taxon>Cyanobacteriota</taxon>
        <taxon>Cyanophyceae</taxon>
        <taxon>Synechococcales</taxon>
        <taxon>Synechococcaceae</taxon>
        <taxon>Synechococcus</taxon>
    </lineage>
</organism>
<name>A0ABT6F0Y5_9SYNE</name>
<dbReference type="SUPFAM" id="SSF52540">
    <property type="entry name" value="P-loop containing nucleoside triphosphate hydrolases"/>
    <property type="match status" value="1"/>
</dbReference>
<dbReference type="InterPro" id="IPR027417">
    <property type="entry name" value="P-loop_NTPase"/>
</dbReference>
<evidence type="ECO:0000313" key="3">
    <source>
        <dbReference type="Proteomes" id="UP001154265"/>
    </source>
</evidence>
<protein>
    <submittedName>
        <fullName evidence="2">NACHT domain-containing protein</fullName>
    </submittedName>
</protein>
<proteinExistence type="predicted"/>